<sequence>MKAEFAAFRARLEEHPILAGKVFPIVRKNGDEAVRANYVVAKSSKPDRLDDARFTAVSVFESDRRFTYDVRVVTTSDGALDTLGEPVLRQLVGHSLVVPGRRCSPIGLVPDVEEGDGYDRTADLFFRDFSFRFWSRRA</sequence>
<evidence type="ECO:0000313" key="1">
    <source>
        <dbReference type="EMBL" id="QWY84592.1"/>
    </source>
</evidence>
<evidence type="ECO:0000313" key="2">
    <source>
        <dbReference type="Proteomes" id="UP000693692"/>
    </source>
</evidence>
<protein>
    <submittedName>
        <fullName evidence="1">Tail terminator</fullName>
    </submittedName>
</protein>
<dbReference type="RefSeq" id="YP_010754407.1">
    <property type="nucleotide sequence ID" value="NC_073460.1"/>
</dbReference>
<gene>
    <name evidence="1" type="primary">10</name>
    <name evidence="1" type="ORF">SEA_FOOTLOOSE_10</name>
</gene>
<keyword evidence="2" id="KW-1185">Reference proteome</keyword>
<dbReference type="GeneID" id="80018998"/>
<dbReference type="Proteomes" id="UP000693692">
    <property type="component" value="Segment"/>
</dbReference>
<dbReference type="EMBL" id="MZ150789">
    <property type="protein sequence ID" value="QWY84592.1"/>
    <property type="molecule type" value="Genomic_DNA"/>
</dbReference>
<name>A0A8F3IM23_9CAUD</name>
<dbReference type="KEGG" id="vg:80018998"/>
<reference evidence="1" key="1">
    <citation type="submission" date="2021-05" db="EMBL/GenBank/DDBJ databases">
        <authorList>
            <person name="Brink J."/>
            <person name="Busse A.L."/>
            <person name="Crowley H.J."/>
            <person name="Hall C.J."/>
            <person name="Hetherington P."/>
            <person name="Hovde T.M."/>
            <person name="Johnson J.A."/>
            <person name="Karch K.E."/>
            <person name="Krueger C.J."/>
            <person name="Lundberg T.J."/>
            <person name="Madla Sanchez I."/>
            <person name="Mathiesen C."/>
            <person name="Moore L.J."/>
            <person name="Nordberg R.J."/>
            <person name="Petersen I.M."/>
            <person name="Piton K.L."/>
            <person name="Rozycki S.T."/>
            <person name="Rutten E."/>
            <person name="Samuelson I.O."/>
            <person name="Sarkilahti S.K."/>
            <person name="Schubert K.A."/>
            <person name="Stamness T.F."/>
            <person name="Tinman A.J."/>
            <person name="Tutterrow P.B."/>
            <person name="Wanzek N.C."/>
            <person name="Wheeler C.D."/>
            <person name="Spring A.M."/>
            <person name="Klyczek K."/>
            <person name="Garlena R.A."/>
            <person name="Russell D.A."/>
            <person name="Pope W.H."/>
            <person name="Jacobs-Sera D."/>
            <person name="Hatfull G.F."/>
        </authorList>
    </citation>
    <scope>NUCLEOTIDE SEQUENCE</scope>
</reference>
<proteinExistence type="predicted"/>
<organism evidence="1 2">
    <name type="scientific">Microbacterium phage Footloose</name>
    <dbReference type="NCBI Taxonomy" id="2836048"/>
    <lineage>
        <taxon>Viruses</taxon>
        <taxon>Duplodnaviria</taxon>
        <taxon>Heunggongvirae</taxon>
        <taxon>Uroviricota</taxon>
        <taxon>Caudoviricetes</taxon>
        <taxon>Footloosevirus</taxon>
        <taxon>Footloosevirus footloose</taxon>
    </lineage>
</organism>
<accession>A0A8F3IM23</accession>